<dbReference type="Proteomes" id="UP001152300">
    <property type="component" value="Unassembled WGS sequence"/>
</dbReference>
<accession>A0A9X0DNH2</accession>
<comment type="caution">
    <text evidence="5">The sequence shown here is derived from an EMBL/GenBank/DDBJ whole genome shotgun (WGS) entry which is preliminary data.</text>
</comment>
<dbReference type="OrthoDB" id="2017317at2759"/>
<dbReference type="EMBL" id="JAPEIS010000001">
    <property type="protein sequence ID" value="KAJ8069769.1"/>
    <property type="molecule type" value="Genomic_DNA"/>
</dbReference>
<protein>
    <recommendedName>
        <fullName evidence="1">gamma-glutamylcyclotransferase</fullName>
        <ecNumber evidence="1">4.3.2.9</ecNumber>
    </recommendedName>
</protein>
<dbReference type="AlphaFoldDB" id="A0A9X0DNH2"/>
<reference evidence="5" key="1">
    <citation type="submission" date="2022-11" db="EMBL/GenBank/DDBJ databases">
        <title>Genome Resource of Sclerotinia nivalis Strain SnTB1, a Plant Pathogen Isolated from American Ginseng.</title>
        <authorList>
            <person name="Fan S."/>
        </authorList>
    </citation>
    <scope>NUCLEOTIDE SEQUENCE</scope>
    <source>
        <strain evidence="5">SnTB1</strain>
    </source>
</reference>
<evidence type="ECO:0000256" key="2">
    <source>
        <dbReference type="ARBA" id="ARBA00023239"/>
    </source>
</evidence>
<feature type="binding site" evidence="4">
    <location>
        <position position="158"/>
    </location>
    <ligand>
        <name>substrate</name>
    </ligand>
</feature>
<evidence type="ECO:0000256" key="1">
    <source>
        <dbReference type="ARBA" id="ARBA00012346"/>
    </source>
</evidence>
<dbReference type="PANTHER" id="PTHR12935">
    <property type="entry name" value="GAMMA-GLUTAMYLCYCLOTRANSFERASE"/>
    <property type="match status" value="1"/>
</dbReference>
<keyword evidence="6" id="KW-1185">Reference proteome</keyword>
<evidence type="ECO:0000256" key="4">
    <source>
        <dbReference type="PIRSR" id="PIRSR617939-2"/>
    </source>
</evidence>
<dbReference type="CDD" id="cd06661">
    <property type="entry name" value="GGCT_like"/>
    <property type="match status" value="1"/>
</dbReference>
<evidence type="ECO:0000313" key="6">
    <source>
        <dbReference type="Proteomes" id="UP001152300"/>
    </source>
</evidence>
<dbReference type="PANTHER" id="PTHR12935:SF0">
    <property type="entry name" value="GAMMA-GLUTAMYLCYCLOTRANSFERASE"/>
    <property type="match status" value="1"/>
</dbReference>
<organism evidence="5 6">
    <name type="scientific">Sclerotinia nivalis</name>
    <dbReference type="NCBI Taxonomy" id="352851"/>
    <lineage>
        <taxon>Eukaryota</taxon>
        <taxon>Fungi</taxon>
        <taxon>Dikarya</taxon>
        <taxon>Ascomycota</taxon>
        <taxon>Pezizomycotina</taxon>
        <taxon>Leotiomycetes</taxon>
        <taxon>Helotiales</taxon>
        <taxon>Sclerotiniaceae</taxon>
        <taxon>Sclerotinia</taxon>
    </lineage>
</organism>
<evidence type="ECO:0000313" key="5">
    <source>
        <dbReference type="EMBL" id="KAJ8069769.1"/>
    </source>
</evidence>
<dbReference type="EC" id="4.3.2.9" evidence="1"/>
<feature type="active site" description="Proton acceptor" evidence="3">
    <location>
        <position position="107"/>
    </location>
</feature>
<dbReference type="GO" id="GO:0003839">
    <property type="term" value="F:gamma-glutamylcyclotransferase activity"/>
    <property type="evidence" value="ECO:0007669"/>
    <property type="project" value="UniProtKB-EC"/>
</dbReference>
<proteinExistence type="predicted"/>
<dbReference type="InterPro" id="IPR017939">
    <property type="entry name" value="G-Glutamylcylcotransferase"/>
</dbReference>
<evidence type="ECO:0000256" key="3">
    <source>
        <dbReference type="PIRSR" id="PIRSR617939-1"/>
    </source>
</evidence>
<dbReference type="Gene3D" id="3.10.490.10">
    <property type="entry name" value="Gamma-glutamyl cyclotransferase-like"/>
    <property type="match status" value="1"/>
</dbReference>
<gene>
    <name evidence="5" type="ORF">OCU04_000187</name>
</gene>
<dbReference type="InterPro" id="IPR013024">
    <property type="entry name" value="GGCT-like"/>
</dbReference>
<name>A0A9X0DNH2_9HELO</name>
<feature type="binding site" evidence="4">
    <location>
        <begin position="12"/>
        <end position="17"/>
    </location>
    <ligand>
        <name>substrate</name>
    </ligand>
</feature>
<keyword evidence="2" id="KW-0456">Lyase</keyword>
<sequence length="291" mass="32421">MENPFLAPVLWYFAYGSNMSTAKFTGGRGIHPLATARVQVPGWTLAFNIPGIPYSEPSFTSIIPRVKELVADYPLNGSRGKRRSTPNVLGVAYLITQEQYIHMLASEGGGIMYTDIELDAVPLTAKDREATGPMLKVRTLVVVPMMERVPWPLPSERYMQIITSGSRENQMPDSYQGYLESREVYPPPSSKRGKLGASIFLSIWGPIMGLMEKITNATMSSDGRSPSWVIWLVRSVVLMVWWTHDTFFAPVFGRGDGLGKDMMIGAPPLQRRLDLEGQPLFYIGEKGLCKL</sequence>